<dbReference type="InterPro" id="IPR009075">
    <property type="entry name" value="AcylCo_DH/oxidase_C"/>
</dbReference>
<feature type="domain" description="Acyl-CoA oxidase/dehydrogenase middle" evidence="9">
    <location>
        <begin position="251"/>
        <end position="353"/>
    </location>
</feature>
<dbReference type="PANTHER" id="PTHR48083">
    <property type="entry name" value="MEDIUM-CHAIN SPECIFIC ACYL-COA DEHYDROGENASE, MITOCHONDRIAL-RELATED"/>
    <property type="match status" value="1"/>
</dbReference>
<dbReference type="Gene3D" id="2.40.110.10">
    <property type="entry name" value="Butyryl-CoA Dehydrogenase, subunit A, domain 2"/>
    <property type="match status" value="1"/>
</dbReference>
<sequence>MASQNVSTQPKAAPAMEMAVQPTIDQAQCKNDKQGFAARIRGGGAGKDCLMGALACFLCCECFEGCCECMADIVFILVLYGAALDGYCLRQPATDIDISYVAEFTSPSTWSFIESKFTPYGKETLAKVVDFVQNECLPAEKIYLAQVSTDPKLRWTTTPPIIEELKTKAKARGLWNLFLSKAHYPDVGVPLTNVEYAAMAEIMGRVTPIASEAMNCSAPDTGNMEVFARYGTPEQKKKWLVPLMNGEIRSAFSMTERFVASSDATNIQTSIRREGNEIVINGHKWWISGAGDHRTRVHLVMGKSDPTNPSPYQQQSIVIVPTDAPGVRIVRPMQVFGYDDAPEGHCEVIYENVRVPASNIIAGWGRGFEVIQGRLGPGRIHHCMRSIGIAQRALDLMLERVTDERKKPFGKLLADHGTVVADIAKSRAEIESARLLVLSAAYQIDQFKAKGALKEIGIAKFVVPNMALQVVDRAMQVHGAEGICQDTPLAKYWAGLRTLRYADGPDEVHMQQIGQRELKRVPRLKELSAAAQRKEDQLWKAAGIKPKL</sequence>
<protein>
    <recommendedName>
        <fullName evidence="13">Acyl-CoA dehydrogenase</fullName>
    </recommendedName>
</protein>
<dbReference type="GO" id="GO:0033539">
    <property type="term" value="P:fatty acid beta-oxidation using acyl-CoA dehydrogenase"/>
    <property type="evidence" value="ECO:0007669"/>
    <property type="project" value="TreeGrafter"/>
</dbReference>
<evidence type="ECO:0000256" key="4">
    <source>
        <dbReference type="ARBA" id="ARBA00022630"/>
    </source>
</evidence>
<dbReference type="GO" id="GO:0003995">
    <property type="term" value="F:acyl-CoA dehydrogenase activity"/>
    <property type="evidence" value="ECO:0007669"/>
    <property type="project" value="TreeGrafter"/>
</dbReference>
<dbReference type="EMBL" id="CAJMWV010004410">
    <property type="protein sequence ID" value="CAE6498736.1"/>
    <property type="molecule type" value="Genomic_DNA"/>
</dbReference>
<evidence type="ECO:0000259" key="8">
    <source>
        <dbReference type="Pfam" id="PF00441"/>
    </source>
</evidence>
<comment type="cofactor">
    <cofactor evidence="1 7">
        <name>FAD</name>
        <dbReference type="ChEBI" id="CHEBI:57692"/>
    </cofactor>
</comment>
<evidence type="ECO:0000256" key="2">
    <source>
        <dbReference type="ARBA" id="ARBA00009347"/>
    </source>
</evidence>
<dbReference type="Gene3D" id="1.20.140.10">
    <property type="entry name" value="Butyryl-CoA Dehydrogenase, subunit A, domain 3"/>
    <property type="match status" value="1"/>
</dbReference>
<dbReference type="Pfam" id="PF02771">
    <property type="entry name" value="Acyl-CoA_dh_N"/>
    <property type="match status" value="1"/>
</dbReference>
<evidence type="ECO:0000256" key="1">
    <source>
        <dbReference type="ARBA" id="ARBA00001974"/>
    </source>
</evidence>
<dbReference type="Pfam" id="PF02770">
    <property type="entry name" value="Acyl-CoA_dh_M"/>
    <property type="match status" value="1"/>
</dbReference>
<dbReference type="FunFam" id="2.40.110.10:FF:000002">
    <property type="entry name" value="Acyl-CoA dehydrogenase fadE12"/>
    <property type="match status" value="1"/>
</dbReference>
<evidence type="ECO:0000313" key="12">
    <source>
        <dbReference type="Proteomes" id="UP000663831"/>
    </source>
</evidence>
<dbReference type="PANTHER" id="PTHR48083:SF13">
    <property type="entry name" value="ACYL-COA DEHYDROGENASE FAMILY MEMBER 11"/>
    <property type="match status" value="1"/>
</dbReference>
<dbReference type="InterPro" id="IPR036250">
    <property type="entry name" value="AcylCo_DH-like_C"/>
</dbReference>
<dbReference type="AlphaFoldDB" id="A0A8H3D0E7"/>
<gene>
    <name evidence="11" type="ORF">RDB_LOCUS116545</name>
</gene>
<comment type="similarity">
    <text evidence="2 7">Belongs to the acyl-CoA dehydrogenase family.</text>
</comment>
<keyword evidence="4 7" id="KW-0285">Flavoprotein</keyword>
<reference evidence="11" key="1">
    <citation type="submission" date="2021-01" db="EMBL/GenBank/DDBJ databases">
        <authorList>
            <person name="Kaushik A."/>
        </authorList>
    </citation>
    <scope>NUCLEOTIDE SEQUENCE</scope>
    <source>
        <strain evidence="11">AG3-1AP</strain>
    </source>
</reference>
<proteinExistence type="inferred from homology"/>
<dbReference type="InterPro" id="IPR046373">
    <property type="entry name" value="Acyl-CoA_Oxase/DH_mid-dom_sf"/>
</dbReference>
<dbReference type="SUPFAM" id="SSF56645">
    <property type="entry name" value="Acyl-CoA dehydrogenase NM domain-like"/>
    <property type="match status" value="1"/>
</dbReference>
<feature type="domain" description="Acyl-CoA dehydrogenase/oxidase C-terminal" evidence="8">
    <location>
        <begin position="365"/>
        <end position="516"/>
    </location>
</feature>
<feature type="domain" description="Acyl-CoA dehydrogenase/oxidase N-terminal" evidence="10">
    <location>
        <begin position="126"/>
        <end position="247"/>
    </location>
</feature>
<dbReference type="InterPro" id="IPR009100">
    <property type="entry name" value="AcylCoA_DH/oxidase_NM_dom_sf"/>
</dbReference>
<keyword evidence="6 7" id="KW-0560">Oxidoreductase</keyword>
<dbReference type="InterPro" id="IPR013786">
    <property type="entry name" value="AcylCoA_DH/ox_N"/>
</dbReference>
<evidence type="ECO:0000256" key="5">
    <source>
        <dbReference type="ARBA" id="ARBA00022827"/>
    </source>
</evidence>
<dbReference type="SUPFAM" id="SSF47203">
    <property type="entry name" value="Acyl-CoA dehydrogenase C-terminal domain-like"/>
    <property type="match status" value="1"/>
</dbReference>
<accession>A0A8H3D0E7</accession>
<dbReference type="Proteomes" id="UP000663831">
    <property type="component" value="Unassembled WGS sequence"/>
</dbReference>
<dbReference type="GO" id="GO:0005737">
    <property type="term" value="C:cytoplasm"/>
    <property type="evidence" value="ECO:0007669"/>
    <property type="project" value="TreeGrafter"/>
</dbReference>
<comment type="caution">
    <text evidence="11">The sequence shown here is derived from an EMBL/GenBank/DDBJ whole genome shotgun (WGS) entry which is preliminary data.</text>
</comment>
<dbReference type="InterPro" id="IPR050741">
    <property type="entry name" value="Acyl-CoA_dehydrogenase"/>
</dbReference>
<evidence type="ECO:0000256" key="3">
    <source>
        <dbReference type="ARBA" id="ARBA00011738"/>
    </source>
</evidence>
<dbReference type="GO" id="GO:0050660">
    <property type="term" value="F:flavin adenine dinucleotide binding"/>
    <property type="evidence" value="ECO:0007669"/>
    <property type="project" value="InterPro"/>
</dbReference>
<dbReference type="Gene3D" id="1.10.540.10">
    <property type="entry name" value="Acyl-CoA dehydrogenase/oxidase, N-terminal domain"/>
    <property type="match status" value="1"/>
</dbReference>
<organism evidence="11 12">
    <name type="scientific">Rhizoctonia solani</name>
    <dbReference type="NCBI Taxonomy" id="456999"/>
    <lineage>
        <taxon>Eukaryota</taxon>
        <taxon>Fungi</taxon>
        <taxon>Dikarya</taxon>
        <taxon>Basidiomycota</taxon>
        <taxon>Agaricomycotina</taxon>
        <taxon>Agaricomycetes</taxon>
        <taxon>Cantharellales</taxon>
        <taxon>Ceratobasidiaceae</taxon>
        <taxon>Rhizoctonia</taxon>
    </lineage>
</organism>
<name>A0A8H3D0E7_9AGAM</name>
<comment type="subunit">
    <text evidence="3">Homodimer.</text>
</comment>
<evidence type="ECO:0000256" key="7">
    <source>
        <dbReference type="RuleBase" id="RU362125"/>
    </source>
</evidence>
<evidence type="ECO:0000259" key="9">
    <source>
        <dbReference type="Pfam" id="PF02770"/>
    </source>
</evidence>
<dbReference type="Pfam" id="PF00441">
    <property type="entry name" value="Acyl-CoA_dh_1"/>
    <property type="match status" value="1"/>
</dbReference>
<keyword evidence="5 7" id="KW-0274">FAD</keyword>
<dbReference type="InterPro" id="IPR037069">
    <property type="entry name" value="AcylCoA_DH/ox_N_sf"/>
</dbReference>
<evidence type="ECO:0008006" key="13">
    <source>
        <dbReference type="Google" id="ProtNLM"/>
    </source>
</evidence>
<evidence type="ECO:0000259" key="10">
    <source>
        <dbReference type="Pfam" id="PF02771"/>
    </source>
</evidence>
<dbReference type="InterPro" id="IPR006091">
    <property type="entry name" value="Acyl-CoA_Oxase/DH_mid-dom"/>
</dbReference>
<evidence type="ECO:0000256" key="6">
    <source>
        <dbReference type="ARBA" id="ARBA00023002"/>
    </source>
</evidence>
<evidence type="ECO:0000313" key="11">
    <source>
        <dbReference type="EMBL" id="CAE6498736.1"/>
    </source>
</evidence>